<dbReference type="Proteomes" id="UP000243528">
    <property type="component" value="Unassembled WGS sequence"/>
</dbReference>
<evidence type="ECO:0000313" key="2">
    <source>
        <dbReference type="Proteomes" id="UP000243528"/>
    </source>
</evidence>
<proteinExistence type="predicted"/>
<evidence type="ECO:0008006" key="3">
    <source>
        <dbReference type="Google" id="ProtNLM"/>
    </source>
</evidence>
<sequence length="158" mass="16977">MSATGKTSTIRRLAELGHHAVDLDADEWSHLVPDGSEYADPEADTPLDWRWREGEVRALLDAAPGPLFVAGTSTGQASFYPALEHVVTLMVPTDVAMSRLASRTVHEYGKGPDELRRELNLRETVGPQLSAGACLVIDTSVHSVHEVTAIVLGHAGMA</sequence>
<protein>
    <recommendedName>
        <fullName evidence="3">Shikimate kinase</fullName>
    </recommendedName>
</protein>
<organism evidence="1 2">
    <name type="scientific">Haloactinopolyspora alba</name>
    <dbReference type="NCBI Taxonomy" id="648780"/>
    <lineage>
        <taxon>Bacteria</taxon>
        <taxon>Bacillati</taxon>
        <taxon>Actinomycetota</taxon>
        <taxon>Actinomycetes</taxon>
        <taxon>Jiangellales</taxon>
        <taxon>Jiangellaceae</taxon>
        <taxon>Haloactinopolyspora</taxon>
    </lineage>
</organism>
<keyword evidence="2" id="KW-1185">Reference proteome</keyword>
<accession>A0A2P8DVR8</accession>
<dbReference type="InterPro" id="IPR027417">
    <property type="entry name" value="P-loop_NTPase"/>
</dbReference>
<evidence type="ECO:0000313" key="1">
    <source>
        <dbReference type="EMBL" id="PSL01309.1"/>
    </source>
</evidence>
<dbReference type="SUPFAM" id="SSF52540">
    <property type="entry name" value="P-loop containing nucleoside triphosphate hydrolases"/>
    <property type="match status" value="1"/>
</dbReference>
<reference evidence="1 2" key="1">
    <citation type="submission" date="2018-03" db="EMBL/GenBank/DDBJ databases">
        <title>Genomic Encyclopedia of Archaeal and Bacterial Type Strains, Phase II (KMG-II): from individual species to whole genera.</title>
        <authorList>
            <person name="Goeker M."/>
        </authorList>
    </citation>
    <scope>NUCLEOTIDE SEQUENCE [LARGE SCALE GENOMIC DNA]</scope>
    <source>
        <strain evidence="1 2">DSM 45211</strain>
    </source>
</reference>
<name>A0A2P8DVR8_9ACTN</name>
<dbReference type="EMBL" id="PYGE01000014">
    <property type="protein sequence ID" value="PSL01309.1"/>
    <property type="molecule type" value="Genomic_DNA"/>
</dbReference>
<dbReference type="Gene3D" id="3.40.50.300">
    <property type="entry name" value="P-loop containing nucleotide triphosphate hydrolases"/>
    <property type="match status" value="1"/>
</dbReference>
<dbReference type="AlphaFoldDB" id="A0A2P8DVR8"/>
<gene>
    <name evidence="1" type="ORF">CLV30_11439</name>
</gene>
<comment type="caution">
    <text evidence="1">The sequence shown here is derived from an EMBL/GenBank/DDBJ whole genome shotgun (WGS) entry which is preliminary data.</text>
</comment>